<name>A0AC11CUN5_SHEEP</name>
<reference evidence="1" key="2">
    <citation type="submission" date="2025-08" db="UniProtKB">
        <authorList>
            <consortium name="Ensembl"/>
        </authorList>
    </citation>
    <scope>IDENTIFICATION</scope>
</reference>
<organism evidence="1">
    <name type="scientific">Ovis aries</name>
    <name type="common">Sheep</name>
    <dbReference type="NCBI Taxonomy" id="9940"/>
    <lineage>
        <taxon>Eukaryota</taxon>
        <taxon>Metazoa</taxon>
        <taxon>Chordata</taxon>
        <taxon>Craniata</taxon>
        <taxon>Vertebrata</taxon>
        <taxon>Euteleostomi</taxon>
        <taxon>Mammalia</taxon>
        <taxon>Eutheria</taxon>
        <taxon>Laurasiatheria</taxon>
        <taxon>Artiodactyla</taxon>
        <taxon>Ruminantia</taxon>
        <taxon>Pecora</taxon>
        <taxon>Bovidae</taxon>
        <taxon>Caprinae</taxon>
        <taxon>Ovis</taxon>
    </lineage>
</organism>
<reference evidence="1" key="1">
    <citation type="submission" date="2020-11" db="EMBL/GenBank/DDBJ databases">
        <authorList>
            <person name="Davenport K.M."/>
            <person name="Bickhart D.M."/>
            <person name="Smith T.P.L."/>
            <person name="Murdoch B.M."/>
            <person name="Rosen B.D."/>
        </authorList>
    </citation>
    <scope>NUCLEOTIDE SEQUENCE [LARGE SCALE GENOMIC DNA]</scope>
    <source>
        <strain evidence="1">OAR_USU_Benz2616</strain>
    </source>
</reference>
<proteinExistence type="predicted"/>
<protein>
    <submittedName>
        <fullName evidence="1">Uncharacterized protein</fullName>
    </submittedName>
</protein>
<dbReference type="Ensembl" id="ENSOART00020058124.1">
    <property type="protein sequence ID" value="ENSOARP00020035877.1"/>
    <property type="gene ID" value="ENSOARG00020037824.1"/>
</dbReference>
<sequence length="226" mass="24604">MLLEGGDFGACGVLLSFPEKFLERCTSKEAGGWGAQGSERLRDGKNEKPKVHRYRPASIYQATTKAKPKPTETLTPGEKVWGPQQLLLPLPVPSPQAPQHREKGESRGECGEKPKTLTGCLRGGAKADMGLWRCPRATSHRRLFAARWGVDSAGVWTLRWDSTWLAKDWSAALPPISLISPNLEASLIPLSCLWQPEANAASVETPGMRCSRRPAPGLMGVLGRQG</sequence>
<reference evidence="1" key="3">
    <citation type="submission" date="2025-09" db="UniProtKB">
        <authorList>
            <consortium name="Ensembl"/>
        </authorList>
    </citation>
    <scope>IDENTIFICATION</scope>
</reference>
<accession>A0AC11CUN5</accession>
<evidence type="ECO:0000313" key="1">
    <source>
        <dbReference type="Ensembl" id="ENSOARP00020035877.1"/>
    </source>
</evidence>